<proteinExistence type="predicted"/>
<comment type="caution">
    <text evidence="2">The sequence shown here is derived from an EMBL/GenBank/DDBJ whole genome shotgun (WGS) entry which is preliminary data.</text>
</comment>
<dbReference type="PANTHER" id="PTHR36151:SF3">
    <property type="entry name" value="ER-BOUND OXYGENASE MPAB_MPAB'_RUBBER OXYGENASE CATALYTIC DOMAIN-CONTAINING PROTEIN"/>
    <property type="match status" value="1"/>
</dbReference>
<evidence type="ECO:0000313" key="2">
    <source>
        <dbReference type="EMBL" id="PZR80177.1"/>
    </source>
</evidence>
<evidence type="ECO:0000313" key="3">
    <source>
        <dbReference type="Proteomes" id="UP000248724"/>
    </source>
</evidence>
<reference evidence="2 3" key="1">
    <citation type="journal article" date="2017" name="Nature">
        <title>Atmospheric trace gases support primary production in Antarctic desert surface soil.</title>
        <authorList>
            <person name="Ji M."/>
            <person name="Greening C."/>
            <person name="Vanwonterghem I."/>
            <person name="Carere C.R."/>
            <person name="Bay S.K."/>
            <person name="Steen J.A."/>
            <person name="Montgomery K."/>
            <person name="Lines T."/>
            <person name="Beardall J."/>
            <person name="van Dorst J."/>
            <person name="Snape I."/>
            <person name="Stott M.B."/>
            <person name="Hugenholtz P."/>
            <person name="Ferrari B.C."/>
        </authorList>
    </citation>
    <scope>NUCLEOTIDE SEQUENCE [LARGE SCALE GENOMIC DNA]</scope>
    <source>
        <strain evidence="2">RRmetagenome_bin12</strain>
    </source>
</reference>
<accession>A0A2W5Z828</accession>
<feature type="domain" description="ER-bound oxygenase mpaB/mpaB'/Rubber oxygenase catalytic" evidence="1">
    <location>
        <begin position="49"/>
        <end position="277"/>
    </location>
</feature>
<sequence length="289" mass="31150">MQAAADSVRRRIGASIFEKVAGPQGPDHRRVIHQAEGDRWFAEDSPIQRVHGDSSMFVGGIRALLLQSLHPLAMAGVEAHSGYHGDPWGRLQRTSYFLAVTTFGRASDAQAATERVRAIHRRVTGTAPDGRPYAASDPHLLTWVHIAEADSFLRAHTAFGAQRLDQAGRDGYVADLARIGAALGVPDPPRTEAELAARITQYRTELAATAQAREAARFLLLRPPLPLLARAPYGVLAAAAVSLLPGWGRRPLHLPRLPVTEAAVVRPAGHAMIHAIRWVITAPPPAPAT</sequence>
<dbReference type="AlphaFoldDB" id="A0A2W5Z828"/>
<dbReference type="Proteomes" id="UP000248724">
    <property type="component" value="Unassembled WGS sequence"/>
</dbReference>
<protein>
    <submittedName>
        <fullName evidence="2">DUF2236 domain-containing protein</fullName>
    </submittedName>
</protein>
<dbReference type="InterPro" id="IPR018713">
    <property type="entry name" value="MPAB/Lcp_cat_dom"/>
</dbReference>
<dbReference type="PANTHER" id="PTHR36151">
    <property type="entry name" value="BLR2777 PROTEIN"/>
    <property type="match status" value="1"/>
</dbReference>
<dbReference type="EMBL" id="QHBU01000167">
    <property type="protein sequence ID" value="PZR80177.1"/>
    <property type="molecule type" value="Genomic_DNA"/>
</dbReference>
<dbReference type="Pfam" id="PF09995">
    <property type="entry name" value="MPAB_Lcp_cat"/>
    <property type="match status" value="1"/>
</dbReference>
<organism evidence="2 3">
    <name type="scientific">Candidatus Aeolococcus gillhamiae</name>
    <dbReference type="NCBI Taxonomy" id="3127015"/>
    <lineage>
        <taxon>Bacteria</taxon>
        <taxon>Bacillati</taxon>
        <taxon>Candidatus Dormiibacterota</taxon>
        <taxon>Candidatus Dormibacteria</taxon>
        <taxon>Candidatus Aeolococcales</taxon>
        <taxon>Candidatus Aeolococcaceae</taxon>
        <taxon>Candidatus Aeolococcus</taxon>
    </lineage>
</organism>
<evidence type="ECO:0000259" key="1">
    <source>
        <dbReference type="Pfam" id="PF09995"/>
    </source>
</evidence>
<dbReference type="GO" id="GO:0016491">
    <property type="term" value="F:oxidoreductase activity"/>
    <property type="evidence" value="ECO:0007669"/>
    <property type="project" value="InterPro"/>
</dbReference>
<name>A0A2W5Z828_9BACT</name>
<gene>
    <name evidence="2" type="ORF">DLM65_08905</name>
</gene>